<dbReference type="InterPro" id="IPR000801">
    <property type="entry name" value="Esterase-like"/>
</dbReference>
<dbReference type="EMBL" id="BMXF01000004">
    <property type="protein sequence ID" value="GHB81838.1"/>
    <property type="molecule type" value="Genomic_DNA"/>
</dbReference>
<evidence type="ECO:0008006" key="3">
    <source>
        <dbReference type="Google" id="ProtNLM"/>
    </source>
</evidence>
<evidence type="ECO:0000313" key="1">
    <source>
        <dbReference type="EMBL" id="GHB81838.1"/>
    </source>
</evidence>
<sequence length="262" mass="30179">MPVSTELKLHSAHLKRMVKLTFLHPHTLSAKFPLKVLLVFDGQDFPALRIGKAISDYGLNQAGNYMLVVGIHANKNRIYEYGTASQPDYAYRGNKAANTTQFVMDELIPYLKTNFSLSENRSDWTITGFSLSGLMALDIAWHHAEIFSRVGVFSGSFWWRQRALDDDYDESDRIMHNIIRFTPGQPPLRFWFQTGTHDEESDRDNDGIIDSIDDTLDLIAELERKGYLWGRDVVYEEVEAGEHHPNTWAKIFPKFLQWATIH</sequence>
<comment type="caution">
    <text evidence="1">The sequence shown here is derived from an EMBL/GenBank/DDBJ whole genome shotgun (WGS) entry which is preliminary data.</text>
</comment>
<protein>
    <recommendedName>
        <fullName evidence="3">Esterase</fullName>
    </recommendedName>
</protein>
<dbReference type="AlphaFoldDB" id="A0A8J3D6W3"/>
<dbReference type="InterPro" id="IPR029058">
    <property type="entry name" value="AB_hydrolase_fold"/>
</dbReference>
<evidence type="ECO:0000313" key="2">
    <source>
        <dbReference type="Proteomes" id="UP000598271"/>
    </source>
</evidence>
<organism evidence="1 2">
    <name type="scientific">Persicitalea jodogahamensis</name>
    <dbReference type="NCBI Taxonomy" id="402147"/>
    <lineage>
        <taxon>Bacteria</taxon>
        <taxon>Pseudomonadati</taxon>
        <taxon>Bacteroidota</taxon>
        <taxon>Cytophagia</taxon>
        <taxon>Cytophagales</taxon>
        <taxon>Spirosomataceae</taxon>
        <taxon>Persicitalea</taxon>
    </lineage>
</organism>
<reference evidence="1 2" key="1">
    <citation type="journal article" date="2014" name="Int. J. Syst. Evol. Microbiol.">
        <title>Complete genome sequence of Corynebacterium casei LMG S-19264T (=DSM 44701T), isolated from a smear-ripened cheese.</title>
        <authorList>
            <consortium name="US DOE Joint Genome Institute (JGI-PGF)"/>
            <person name="Walter F."/>
            <person name="Albersmeier A."/>
            <person name="Kalinowski J."/>
            <person name="Ruckert C."/>
        </authorList>
    </citation>
    <scope>NUCLEOTIDE SEQUENCE [LARGE SCALE GENOMIC DNA]</scope>
    <source>
        <strain evidence="1 2">KCTC 12866</strain>
    </source>
</reference>
<dbReference type="RefSeq" id="WP_189566711.1">
    <property type="nucleotide sequence ID" value="NZ_BMXF01000004.1"/>
</dbReference>
<keyword evidence="2" id="KW-1185">Reference proteome</keyword>
<dbReference type="SUPFAM" id="SSF53474">
    <property type="entry name" value="alpha/beta-Hydrolases"/>
    <property type="match status" value="1"/>
</dbReference>
<proteinExistence type="predicted"/>
<accession>A0A8J3D6W3</accession>
<dbReference type="PANTHER" id="PTHR48098">
    <property type="entry name" value="ENTEROCHELIN ESTERASE-RELATED"/>
    <property type="match status" value="1"/>
</dbReference>
<gene>
    <name evidence="1" type="ORF">GCM10007390_41010</name>
</gene>
<name>A0A8J3D6W3_9BACT</name>
<dbReference type="PANTHER" id="PTHR48098:SF6">
    <property type="entry name" value="FERRI-BACILLIBACTIN ESTERASE BESA"/>
    <property type="match status" value="1"/>
</dbReference>
<dbReference type="InterPro" id="IPR050583">
    <property type="entry name" value="Mycobacterial_A85_antigen"/>
</dbReference>
<dbReference type="Proteomes" id="UP000598271">
    <property type="component" value="Unassembled WGS sequence"/>
</dbReference>
<dbReference type="Pfam" id="PF00756">
    <property type="entry name" value="Esterase"/>
    <property type="match status" value="1"/>
</dbReference>
<dbReference type="Gene3D" id="3.40.50.1820">
    <property type="entry name" value="alpha/beta hydrolase"/>
    <property type="match status" value="1"/>
</dbReference>